<dbReference type="GeneID" id="42005469"/>
<dbReference type="AlphaFoldDB" id="A0A507C0X3"/>
<name>A0A507C0X3_9FUNG</name>
<protein>
    <submittedName>
        <fullName evidence="1">Uncharacterized protein</fullName>
    </submittedName>
</protein>
<comment type="caution">
    <text evidence="1">The sequence shown here is derived from an EMBL/GenBank/DDBJ whole genome shotgun (WGS) entry which is preliminary data.</text>
</comment>
<dbReference type="OrthoDB" id="21254at2759"/>
<dbReference type="RefSeq" id="XP_031023866.1">
    <property type="nucleotide sequence ID" value="XM_031170172.1"/>
</dbReference>
<dbReference type="EMBL" id="QEAO01000027">
    <property type="protein sequence ID" value="TPX32709.1"/>
    <property type="molecule type" value="Genomic_DNA"/>
</dbReference>
<evidence type="ECO:0000313" key="2">
    <source>
        <dbReference type="Proteomes" id="UP000319731"/>
    </source>
</evidence>
<dbReference type="Gene3D" id="3.30.900.10">
    <property type="entry name" value="HORMA domain"/>
    <property type="match status" value="1"/>
</dbReference>
<sequence>MALTWKGFAIGHPSDDSKSTWTPRTIQLPVNASGGPEREICHVPSWTASDLEAEFMSLCSTLMADADKKPTPIQKGTLRYRTFSLYVEYREKSTRPSSGALVLAQDRALSIEKAQLVPFRTLNTGLLQIEVISKQSL</sequence>
<accession>A0A507C0X3</accession>
<evidence type="ECO:0000313" key="1">
    <source>
        <dbReference type="EMBL" id="TPX32709.1"/>
    </source>
</evidence>
<proteinExistence type="predicted"/>
<dbReference type="Proteomes" id="UP000319731">
    <property type="component" value="Unassembled WGS sequence"/>
</dbReference>
<reference evidence="1 2" key="1">
    <citation type="journal article" date="2019" name="Sci. Rep.">
        <title>Comparative genomics of chytrid fungi reveal insights into the obligate biotrophic and pathogenic lifestyle of Synchytrium endobioticum.</title>
        <authorList>
            <person name="van de Vossenberg B.T.L.H."/>
            <person name="Warris S."/>
            <person name="Nguyen H.D.T."/>
            <person name="van Gent-Pelzer M.P.E."/>
            <person name="Joly D.L."/>
            <person name="van de Geest H.C."/>
            <person name="Bonants P.J.M."/>
            <person name="Smith D.S."/>
            <person name="Levesque C.A."/>
            <person name="van der Lee T.A.J."/>
        </authorList>
    </citation>
    <scope>NUCLEOTIDE SEQUENCE [LARGE SCALE GENOMIC DNA]</scope>
    <source>
        <strain evidence="1 2">JEL517</strain>
    </source>
</reference>
<dbReference type="InterPro" id="IPR036570">
    <property type="entry name" value="HORMA_dom_sf"/>
</dbReference>
<gene>
    <name evidence="1" type="ORF">SmJEL517_g04244</name>
</gene>
<keyword evidence="2" id="KW-1185">Reference proteome</keyword>
<organism evidence="1 2">
    <name type="scientific">Synchytrium microbalum</name>
    <dbReference type="NCBI Taxonomy" id="1806994"/>
    <lineage>
        <taxon>Eukaryota</taxon>
        <taxon>Fungi</taxon>
        <taxon>Fungi incertae sedis</taxon>
        <taxon>Chytridiomycota</taxon>
        <taxon>Chytridiomycota incertae sedis</taxon>
        <taxon>Chytridiomycetes</taxon>
        <taxon>Synchytriales</taxon>
        <taxon>Synchytriaceae</taxon>
        <taxon>Synchytrium</taxon>
    </lineage>
</organism>